<evidence type="ECO:0000313" key="2">
    <source>
        <dbReference type="EMBL" id="ALJ27835.1"/>
    </source>
</evidence>
<protein>
    <submittedName>
        <fullName evidence="2">GumN protein</fullName>
    </submittedName>
</protein>
<evidence type="ECO:0000313" key="3">
    <source>
        <dbReference type="Proteomes" id="UP000061010"/>
    </source>
</evidence>
<keyword evidence="1" id="KW-0732">Signal</keyword>
<dbReference type="KEGG" id="sacz:AOT14_14350"/>
<dbReference type="CDD" id="cd14788">
    <property type="entry name" value="GumN"/>
    <property type="match status" value="1"/>
</dbReference>
<proteinExistence type="predicted"/>
<reference evidence="2 3" key="1">
    <citation type="journal article" date="2015" name="Genome Announc.">
        <title>Complete Genome Sequencing of Stenotrophomonas acidaminiphila ZAC14D2_NAIMI4_2, a Multidrug-Resistant Strain Isolated from Sediments of a Polluted River in Mexico, Uncovers New Antibiotic Resistance Genes and a Novel Class-II Lasso Peptide Biosynthesis Gene Cluster.</title>
        <authorList>
            <person name="Vinuesa P."/>
            <person name="Ochoa-Sanchez L.E."/>
        </authorList>
    </citation>
    <scope>NUCLEOTIDE SEQUENCE [LARGE SCALE GENOMIC DNA]</scope>
    <source>
        <strain evidence="2 3">ZAC14D2_NAIMI4_2</strain>
    </source>
</reference>
<gene>
    <name evidence="2" type="primary">gumN</name>
    <name evidence="2" type="ORF">AOT14_14350</name>
</gene>
<dbReference type="InterPro" id="IPR002816">
    <property type="entry name" value="TraB/PrgY/GumN_fam"/>
</dbReference>
<keyword evidence="3" id="KW-1185">Reference proteome</keyword>
<dbReference type="PATRIC" id="fig|128780.6.peg.1445"/>
<feature type="chain" id="PRO_5006588379" evidence="1">
    <location>
        <begin position="23"/>
        <end position="340"/>
    </location>
</feature>
<dbReference type="RefSeq" id="WP_054664693.1">
    <property type="nucleotide sequence ID" value="NZ_CP043570.1"/>
</dbReference>
<name>A0A0S1AYL9_9GAMM</name>
<dbReference type="EMBL" id="CP012900">
    <property type="protein sequence ID" value="ALJ27835.1"/>
    <property type="molecule type" value="Genomic_DNA"/>
</dbReference>
<sequence precursor="true">MRVARWSVLVGLWLVSLSQLHAAAPPAEPASTPDPAPIRDLETLVVHGVQPGPGLWKVSKDDHVLWILGTASPLPDRIQWQSGEVEAIVARSQQVLLPPSLSFNADVGFFGMLALAPAAWKAMRNEDGAKLEDVLPPALYARWQAQKRRYLGRDGGVERKRPMIAASELYAAAIKSAGLGQKPVVWPVVQKAAKAAGIKPTSTTLKFEIDDPKAAIREFRAGGFDDVACFEHKLASVERDLPRLVERANAWAVGDVEALRQLRLEDADGACLRAVADSGFARNRGYGDLRERGYRHWMTIAEEALGRNRETFAMLPVDGLLAADGYLARLQARGYAVETP</sequence>
<dbReference type="AlphaFoldDB" id="A0A0S1AYL9"/>
<dbReference type="Proteomes" id="UP000061010">
    <property type="component" value="Chromosome"/>
</dbReference>
<evidence type="ECO:0000256" key="1">
    <source>
        <dbReference type="SAM" id="SignalP"/>
    </source>
</evidence>
<organism evidence="2 3">
    <name type="scientific">Stenotrophomonas acidaminiphila</name>
    <dbReference type="NCBI Taxonomy" id="128780"/>
    <lineage>
        <taxon>Bacteria</taxon>
        <taxon>Pseudomonadati</taxon>
        <taxon>Pseudomonadota</taxon>
        <taxon>Gammaproteobacteria</taxon>
        <taxon>Lysobacterales</taxon>
        <taxon>Lysobacteraceae</taxon>
        <taxon>Stenotrophomonas</taxon>
    </lineage>
</organism>
<dbReference type="OrthoDB" id="8743055at2"/>
<dbReference type="Pfam" id="PF01963">
    <property type="entry name" value="TraB_PrgY_gumN"/>
    <property type="match status" value="1"/>
</dbReference>
<accession>A0A0S1AYL9</accession>
<feature type="signal peptide" evidence="1">
    <location>
        <begin position="1"/>
        <end position="22"/>
    </location>
</feature>